<sequence length="263" mass="30372">MRKLVGELAKPLSIIYHQSWLTREVANDWKLANVTSIHKKGQKEDLVNYRPVTLTLATCKRALQRDPDRLAKSNSMRFNKAKCQVLNFDHNKPLQLYRLGTEWLESGQMERDLGVWIDRKLNVSQQCAQVAKKANGILACIKNSVPSRTREGILPLYLALVRPHQEYWASQFRKDIEVLEQVQRRAMSLVKRLEHKLYEERLRELGLFSLGRMSLSGDLITLCSCLEGGCSQVRVGLFSQATSNRTRGHMLKLHQRRFSLDIM</sequence>
<name>A0ABQ9DE36_9PASS</name>
<evidence type="ECO:0000313" key="2">
    <source>
        <dbReference type="Proteomes" id="UP001145742"/>
    </source>
</evidence>
<evidence type="ECO:0008006" key="3">
    <source>
        <dbReference type="Google" id="ProtNLM"/>
    </source>
</evidence>
<protein>
    <recommendedName>
        <fullName evidence="3">Reverse transcriptase</fullName>
    </recommendedName>
</protein>
<proteinExistence type="predicted"/>
<accession>A0ABQ9DE36</accession>
<dbReference type="PANTHER" id="PTHR33332">
    <property type="entry name" value="REVERSE TRANSCRIPTASE DOMAIN-CONTAINING PROTEIN"/>
    <property type="match status" value="1"/>
</dbReference>
<comment type="caution">
    <text evidence="1">The sequence shown here is derived from an EMBL/GenBank/DDBJ whole genome shotgun (WGS) entry which is preliminary data.</text>
</comment>
<dbReference type="EMBL" id="WHWB01033810">
    <property type="protein sequence ID" value="KAJ7416727.1"/>
    <property type="molecule type" value="Genomic_DNA"/>
</dbReference>
<organism evidence="1 2">
    <name type="scientific">Willisornis vidua</name>
    <name type="common">Xingu scale-backed antbird</name>
    <dbReference type="NCBI Taxonomy" id="1566151"/>
    <lineage>
        <taxon>Eukaryota</taxon>
        <taxon>Metazoa</taxon>
        <taxon>Chordata</taxon>
        <taxon>Craniata</taxon>
        <taxon>Vertebrata</taxon>
        <taxon>Euteleostomi</taxon>
        <taxon>Archelosauria</taxon>
        <taxon>Archosauria</taxon>
        <taxon>Dinosauria</taxon>
        <taxon>Saurischia</taxon>
        <taxon>Theropoda</taxon>
        <taxon>Coelurosauria</taxon>
        <taxon>Aves</taxon>
        <taxon>Neognathae</taxon>
        <taxon>Neoaves</taxon>
        <taxon>Telluraves</taxon>
        <taxon>Australaves</taxon>
        <taxon>Passeriformes</taxon>
        <taxon>Thamnophilidae</taxon>
        <taxon>Willisornis</taxon>
    </lineage>
</organism>
<gene>
    <name evidence="1" type="ORF">WISP_69171</name>
</gene>
<dbReference type="Proteomes" id="UP001145742">
    <property type="component" value="Unassembled WGS sequence"/>
</dbReference>
<keyword evidence="2" id="KW-1185">Reference proteome</keyword>
<evidence type="ECO:0000313" key="1">
    <source>
        <dbReference type="EMBL" id="KAJ7416727.1"/>
    </source>
</evidence>
<reference evidence="1" key="1">
    <citation type="submission" date="2019-10" db="EMBL/GenBank/DDBJ databases">
        <authorList>
            <person name="Soares A.E.R."/>
            <person name="Aleixo A."/>
            <person name="Schneider P."/>
            <person name="Miyaki C.Y."/>
            <person name="Schneider M.P."/>
            <person name="Mello C."/>
            <person name="Vasconcelos A.T.R."/>
        </authorList>
    </citation>
    <scope>NUCLEOTIDE SEQUENCE</scope>
    <source>
        <tissue evidence="1">Muscle</tissue>
    </source>
</reference>